<accession>A0A6V7WTA2</accession>
<organism evidence="1 2">
    <name type="scientific">Meloidogyne enterolobii</name>
    <name type="common">Root-knot nematode worm</name>
    <name type="synonym">Meloidogyne mayaguensis</name>
    <dbReference type="NCBI Taxonomy" id="390850"/>
    <lineage>
        <taxon>Eukaryota</taxon>
        <taxon>Metazoa</taxon>
        <taxon>Ecdysozoa</taxon>
        <taxon>Nematoda</taxon>
        <taxon>Chromadorea</taxon>
        <taxon>Rhabditida</taxon>
        <taxon>Tylenchina</taxon>
        <taxon>Tylenchomorpha</taxon>
        <taxon>Tylenchoidea</taxon>
        <taxon>Meloidogynidae</taxon>
        <taxon>Meloidogyninae</taxon>
        <taxon>Meloidogyne</taxon>
    </lineage>
</organism>
<name>A0A6V7WTA2_MELEN</name>
<protein>
    <submittedName>
        <fullName evidence="1">Uncharacterized protein</fullName>
    </submittedName>
</protein>
<dbReference type="AlphaFoldDB" id="A0A6V7WTA2"/>
<dbReference type="Proteomes" id="UP000580250">
    <property type="component" value="Unassembled WGS sequence"/>
</dbReference>
<evidence type="ECO:0000313" key="1">
    <source>
        <dbReference type="EMBL" id="CAD2190274.1"/>
    </source>
</evidence>
<sequence>MNVVVLERNLRFKLKNVDLVVKRSVMMANLMLMRILNVSFWKSSHSVVCPHLLGKL</sequence>
<comment type="caution">
    <text evidence="1">The sequence shown here is derived from an EMBL/GenBank/DDBJ whole genome shotgun (WGS) entry which is preliminary data.</text>
</comment>
<gene>
    <name evidence="1" type="ORF">MENT_LOCUS43054</name>
</gene>
<reference evidence="1 2" key="1">
    <citation type="submission" date="2020-08" db="EMBL/GenBank/DDBJ databases">
        <authorList>
            <person name="Koutsovoulos G."/>
            <person name="Danchin GJ E."/>
        </authorList>
    </citation>
    <scope>NUCLEOTIDE SEQUENCE [LARGE SCALE GENOMIC DNA]</scope>
</reference>
<dbReference type="EMBL" id="CAJEWN010000797">
    <property type="protein sequence ID" value="CAD2190274.1"/>
    <property type="molecule type" value="Genomic_DNA"/>
</dbReference>
<proteinExistence type="predicted"/>
<evidence type="ECO:0000313" key="2">
    <source>
        <dbReference type="Proteomes" id="UP000580250"/>
    </source>
</evidence>